<dbReference type="Proteomes" id="UP000015104">
    <property type="component" value="Unassembled WGS sequence"/>
</dbReference>
<proteinExistence type="predicted"/>
<feature type="region of interest" description="Disordered" evidence="1">
    <location>
        <begin position="408"/>
        <end position="431"/>
    </location>
</feature>
<feature type="transmembrane region" description="Helical" evidence="2">
    <location>
        <begin position="12"/>
        <end position="31"/>
    </location>
</feature>
<keyword evidence="2" id="KW-1133">Transmembrane helix</keyword>
<dbReference type="AlphaFoldDB" id="T1KB78"/>
<organism evidence="3 4">
    <name type="scientific">Tetranychus urticae</name>
    <name type="common">Two-spotted spider mite</name>
    <dbReference type="NCBI Taxonomy" id="32264"/>
    <lineage>
        <taxon>Eukaryota</taxon>
        <taxon>Metazoa</taxon>
        <taxon>Ecdysozoa</taxon>
        <taxon>Arthropoda</taxon>
        <taxon>Chelicerata</taxon>
        <taxon>Arachnida</taxon>
        <taxon>Acari</taxon>
        <taxon>Acariformes</taxon>
        <taxon>Trombidiformes</taxon>
        <taxon>Prostigmata</taxon>
        <taxon>Eleutherengona</taxon>
        <taxon>Raphignathae</taxon>
        <taxon>Tetranychoidea</taxon>
        <taxon>Tetranychidae</taxon>
        <taxon>Tetranychus</taxon>
    </lineage>
</organism>
<accession>T1KB78</accession>
<protein>
    <submittedName>
        <fullName evidence="3">Uncharacterized protein</fullName>
    </submittedName>
</protein>
<evidence type="ECO:0000313" key="4">
    <source>
        <dbReference type="Proteomes" id="UP000015104"/>
    </source>
</evidence>
<name>T1KB78_TETUR</name>
<keyword evidence="2" id="KW-0812">Transmembrane</keyword>
<reference evidence="3" key="2">
    <citation type="submission" date="2015-06" db="UniProtKB">
        <authorList>
            <consortium name="EnsemblMetazoa"/>
        </authorList>
    </citation>
    <scope>IDENTIFICATION</scope>
</reference>
<evidence type="ECO:0000256" key="2">
    <source>
        <dbReference type="SAM" id="Phobius"/>
    </source>
</evidence>
<reference evidence="4" key="1">
    <citation type="submission" date="2011-08" db="EMBL/GenBank/DDBJ databases">
        <authorList>
            <person name="Rombauts S."/>
        </authorList>
    </citation>
    <scope>NUCLEOTIDE SEQUENCE</scope>
    <source>
        <strain evidence="4">London</strain>
    </source>
</reference>
<evidence type="ECO:0000256" key="1">
    <source>
        <dbReference type="SAM" id="MobiDB-lite"/>
    </source>
</evidence>
<dbReference type="EnsemblMetazoa" id="tetur08g03130.1">
    <property type="protein sequence ID" value="tetur08g03130.1"/>
    <property type="gene ID" value="tetur08g03130"/>
</dbReference>
<dbReference type="EMBL" id="CAEY01001946">
    <property type="status" value="NOT_ANNOTATED_CDS"/>
    <property type="molecule type" value="Genomic_DNA"/>
</dbReference>
<sequence>MKLNLTKDKLFKLENFVFLFCGFWCLFQIYFCTVKYLSFDFVTRINWFVPEKTPLPDLVLCFDFVSLINTSKLFKNYPEVVKKLGIKNEDEFAQLKRTSTAKIGTQLIPLLTIREITSILYTKDKLIDEIVVLNQTSRDDAKLCQNIGFFTSNTYCAKITCSYRHPISANVSYVDHLSENVPFFYVTVNTQYLTNESIYFVTLVKPNTFPWDHGMAWLSFDNYRGPSIYMISFTMYLEQKLPAPYQTQCYDYKVDGYIEQSQALNECLNRSFSNVLNSSFHHAIVRDNLDRHIDLKIFDPAFKYTLDKIVDKCVQRNSRPDCNNLNYPIVGYSRLNRRPRQNRTLIGLELIKEPVLLVYVEPYMTLSDLCIVIGSILGSWFGFSINYHVPLVCSTFYGKCMRYLTERSRQQRSSPPSHDIRVHSGRSKPTK</sequence>
<keyword evidence="4" id="KW-1185">Reference proteome</keyword>
<dbReference type="HOGENOM" id="CLU_044404_0_0_1"/>
<keyword evidence="2" id="KW-0472">Membrane</keyword>
<evidence type="ECO:0000313" key="3">
    <source>
        <dbReference type="EnsemblMetazoa" id="tetur08g03130.1"/>
    </source>
</evidence>